<dbReference type="InterPro" id="IPR051783">
    <property type="entry name" value="NAD(P)-dependent_oxidoreduct"/>
</dbReference>
<sequence length="436" mass="46840">MKTVAPTERKIFISPARPFSLPADTPTRRSRSWLWPFGWPITFGPNFATAPRRMAASQHSLPSPLQSENAMSSSTILVTGAAGFIGNSVTDALVRSGAGMVRAGVKSLQPHSGLPRLPVQTIHCDVMDRACLMSAMERVDVVINCIRDDAKTATTVEGTGRILECAAASGVSRLIQLSSVAVYGGATGTISEETRPVPPLSEYGAAKRAAEELCRSAAGEKLHVAVVRPSLVYGPHGEEWTARFIRAIASGRLAQLGVNCDGEANLIYVRDLAMLAARLAIHETPHYCVYNANGVEIPTFAEYFDLLSRAIGRGPFIPLAVQPALSAIRRQARRAGLYALTKQAGVARSIFPRSDTIAAVVRSVEKVAFERLGDLSADDFTKRRRYVIDRVKEIGFVPTTSLQEGIAASAEWAFAQGLVSTRAAPAEGVPPILQLH</sequence>
<dbReference type="EMBL" id="WMBQ01000001">
    <property type="protein sequence ID" value="MTD94083.1"/>
    <property type="molecule type" value="Genomic_DNA"/>
</dbReference>
<name>A0A6I3KIC1_9HYPH</name>
<dbReference type="InterPro" id="IPR002347">
    <property type="entry name" value="SDR_fam"/>
</dbReference>
<dbReference type="InterPro" id="IPR001509">
    <property type="entry name" value="Epimerase_deHydtase"/>
</dbReference>
<keyword evidence="3" id="KW-1185">Reference proteome</keyword>
<comment type="caution">
    <text evidence="2">The sequence shown here is derived from an EMBL/GenBank/DDBJ whole genome shotgun (WGS) entry which is preliminary data.</text>
</comment>
<dbReference type="PROSITE" id="PS00061">
    <property type="entry name" value="ADH_SHORT"/>
    <property type="match status" value="1"/>
</dbReference>
<gene>
    <name evidence="2" type="ORF">GIW81_06995</name>
</gene>
<organism evidence="2 3">
    <name type="scientific">Hyphomicrobium album</name>
    <dbReference type="NCBI Taxonomy" id="2665159"/>
    <lineage>
        <taxon>Bacteria</taxon>
        <taxon>Pseudomonadati</taxon>
        <taxon>Pseudomonadota</taxon>
        <taxon>Alphaproteobacteria</taxon>
        <taxon>Hyphomicrobiales</taxon>
        <taxon>Hyphomicrobiaceae</taxon>
        <taxon>Hyphomicrobium</taxon>
    </lineage>
</organism>
<reference evidence="2 3" key="1">
    <citation type="submission" date="2019-11" db="EMBL/GenBank/DDBJ databases">
        <title>Identification of a novel strain.</title>
        <authorList>
            <person name="Xu Q."/>
            <person name="Wang G."/>
        </authorList>
    </citation>
    <scope>NUCLEOTIDE SEQUENCE [LARGE SCALE GENOMIC DNA]</scope>
    <source>
        <strain evidence="3">xq</strain>
    </source>
</reference>
<feature type="domain" description="NAD-dependent epimerase/dehydratase" evidence="1">
    <location>
        <begin position="76"/>
        <end position="291"/>
    </location>
</feature>
<dbReference type="SUPFAM" id="SSF51735">
    <property type="entry name" value="NAD(P)-binding Rossmann-fold domains"/>
    <property type="match status" value="1"/>
</dbReference>
<accession>A0A6I3KIC1</accession>
<dbReference type="AlphaFoldDB" id="A0A6I3KIC1"/>
<dbReference type="GO" id="GO:0005737">
    <property type="term" value="C:cytoplasm"/>
    <property type="evidence" value="ECO:0007669"/>
    <property type="project" value="TreeGrafter"/>
</dbReference>
<dbReference type="InterPro" id="IPR036291">
    <property type="entry name" value="NAD(P)-bd_dom_sf"/>
</dbReference>
<dbReference type="PANTHER" id="PTHR48079">
    <property type="entry name" value="PROTEIN YEEZ"/>
    <property type="match status" value="1"/>
</dbReference>
<proteinExistence type="predicted"/>
<dbReference type="InterPro" id="IPR020904">
    <property type="entry name" value="Sc_DH/Rdtase_CS"/>
</dbReference>
<dbReference type="PRINTS" id="PR00081">
    <property type="entry name" value="GDHRDH"/>
</dbReference>
<dbReference type="GO" id="GO:0004029">
    <property type="term" value="F:aldehyde dehydrogenase (NAD+) activity"/>
    <property type="evidence" value="ECO:0007669"/>
    <property type="project" value="TreeGrafter"/>
</dbReference>
<protein>
    <submittedName>
        <fullName evidence="2">NAD-dependent epimerase/dehydratase family protein</fullName>
    </submittedName>
</protein>
<dbReference type="Gene3D" id="3.40.50.720">
    <property type="entry name" value="NAD(P)-binding Rossmann-like Domain"/>
    <property type="match status" value="1"/>
</dbReference>
<evidence type="ECO:0000259" key="1">
    <source>
        <dbReference type="Pfam" id="PF01370"/>
    </source>
</evidence>
<dbReference type="Pfam" id="PF01370">
    <property type="entry name" value="Epimerase"/>
    <property type="match status" value="1"/>
</dbReference>
<evidence type="ECO:0000313" key="2">
    <source>
        <dbReference type="EMBL" id="MTD94083.1"/>
    </source>
</evidence>
<dbReference type="PANTHER" id="PTHR48079:SF6">
    <property type="entry name" value="NAD(P)-BINDING DOMAIN-CONTAINING PROTEIN-RELATED"/>
    <property type="match status" value="1"/>
</dbReference>
<dbReference type="Proteomes" id="UP000440694">
    <property type="component" value="Unassembled WGS sequence"/>
</dbReference>
<evidence type="ECO:0000313" key="3">
    <source>
        <dbReference type="Proteomes" id="UP000440694"/>
    </source>
</evidence>